<dbReference type="Gene3D" id="1.20.120.350">
    <property type="entry name" value="Voltage-gated potassium channels. Chain C"/>
    <property type="match status" value="1"/>
</dbReference>
<dbReference type="OMA" id="FRDQRTF"/>
<dbReference type="GO" id="GO:0005248">
    <property type="term" value="F:voltage-gated sodium channel activity"/>
    <property type="evidence" value="ECO:0007669"/>
    <property type="project" value="TreeGrafter"/>
</dbReference>
<feature type="domain" description="Ion transport" evidence="6">
    <location>
        <begin position="91"/>
        <end position="164"/>
    </location>
</feature>
<evidence type="ECO:0000256" key="1">
    <source>
        <dbReference type="ARBA" id="ARBA00004141"/>
    </source>
</evidence>
<evidence type="ECO:0000256" key="2">
    <source>
        <dbReference type="ARBA" id="ARBA00022692"/>
    </source>
</evidence>
<keyword evidence="4 5" id="KW-0472">Membrane</keyword>
<dbReference type="OrthoDB" id="2984333at2759"/>
<dbReference type="PANTHER" id="PTHR10037">
    <property type="entry name" value="VOLTAGE-GATED CATION CHANNEL CALCIUM AND SODIUM"/>
    <property type="match status" value="1"/>
</dbReference>
<accession>A0A1D2M5J5</accession>
<dbReference type="GO" id="GO:0001518">
    <property type="term" value="C:voltage-gated sodium channel complex"/>
    <property type="evidence" value="ECO:0007669"/>
    <property type="project" value="TreeGrafter"/>
</dbReference>
<evidence type="ECO:0000313" key="7">
    <source>
        <dbReference type="EMBL" id="ODM88181.1"/>
    </source>
</evidence>
<evidence type="ECO:0000313" key="8">
    <source>
        <dbReference type="Proteomes" id="UP000094527"/>
    </source>
</evidence>
<feature type="transmembrane region" description="Helical" evidence="5">
    <location>
        <begin position="82"/>
        <end position="108"/>
    </location>
</feature>
<dbReference type="STRING" id="48709.A0A1D2M5J5"/>
<dbReference type="PANTHER" id="PTHR10037:SF288">
    <property type="entry name" value="SODIUM CHANNEL PROTEIN PARA"/>
    <property type="match status" value="1"/>
</dbReference>
<dbReference type="Pfam" id="PF00520">
    <property type="entry name" value="Ion_trans"/>
    <property type="match status" value="1"/>
</dbReference>
<dbReference type="SUPFAM" id="SSF81324">
    <property type="entry name" value="Voltage-gated potassium channels"/>
    <property type="match status" value="1"/>
</dbReference>
<dbReference type="Proteomes" id="UP000094527">
    <property type="component" value="Unassembled WGS sequence"/>
</dbReference>
<dbReference type="GO" id="GO:0086010">
    <property type="term" value="P:membrane depolarization during action potential"/>
    <property type="evidence" value="ECO:0007669"/>
    <property type="project" value="TreeGrafter"/>
</dbReference>
<evidence type="ECO:0000256" key="5">
    <source>
        <dbReference type="SAM" id="Phobius"/>
    </source>
</evidence>
<evidence type="ECO:0000256" key="4">
    <source>
        <dbReference type="ARBA" id="ARBA00023136"/>
    </source>
</evidence>
<dbReference type="InterPro" id="IPR043203">
    <property type="entry name" value="VGCC_Ca_Na"/>
</dbReference>
<name>A0A1D2M5J5_ORCCI</name>
<keyword evidence="7" id="KW-0813">Transport</keyword>
<dbReference type="InterPro" id="IPR005821">
    <property type="entry name" value="Ion_trans_dom"/>
</dbReference>
<gene>
    <name evidence="7" type="ORF">Ocin01_18499</name>
</gene>
<dbReference type="EMBL" id="LJIJ01004006">
    <property type="protein sequence ID" value="ODM88181.1"/>
    <property type="molecule type" value="Genomic_DNA"/>
</dbReference>
<dbReference type="InterPro" id="IPR027359">
    <property type="entry name" value="Volt_channel_dom_sf"/>
</dbReference>
<keyword evidence="3 5" id="KW-1133">Transmembrane helix</keyword>
<dbReference type="GO" id="GO:0019228">
    <property type="term" value="P:neuronal action potential"/>
    <property type="evidence" value="ECO:0007669"/>
    <property type="project" value="TreeGrafter"/>
</dbReference>
<keyword evidence="8" id="KW-1185">Reference proteome</keyword>
<keyword evidence="7" id="KW-0406">Ion transport</keyword>
<comment type="subcellular location">
    <subcellularLocation>
        <location evidence="1">Membrane</location>
        <topology evidence="1">Multi-pass membrane protein</topology>
    </subcellularLocation>
</comment>
<evidence type="ECO:0000259" key="6">
    <source>
        <dbReference type="Pfam" id="PF00520"/>
    </source>
</evidence>
<protein>
    <submittedName>
        <fullName evidence="7">Sodium channel protein para</fullName>
    </submittedName>
</protein>
<feature type="non-terminal residue" evidence="7">
    <location>
        <position position="218"/>
    </location>
</feature>
<reference evidence="7 8" key="1">
    <citation type="journal article" date="2016" name="Genome Biol. Evol.">
        <title>Gene Family Evolution Reflects Adaptation to Soil Environmental Stressors in the Genome of the Collembolan Orchesella cincta.</title>
        <authorList>
            <person name="Faddeeva-Vakhrusheva A."/>
            <person name="Derks M.F."/>
            <person name="Anvar S.Y."/>
            <person name="Agamennone V."/>
            <person name="Suring W."/>
            <person name="Smit S."/>
            <person name="van Straalen N.M."/>
            <person name="Roelofs D."/>
        </authorList>
    </citation>
    <scope>NUCLEOTIDE SEQUENCE [LARGE SCALE GENOMIC DNA]</scope>
    <source>
        <tissue evidence="7">Mixed pool</tissue>
    </source>
</reference>
<keyword evidence="7" id="KW-0407">Ion channel</keyword>
<comment type="caution">
    <text evidence="7">The sequence shown here is derived from an EMBL/GenBank/DDBJ whole genome shotgun (WGS) entry which is preliminary data.</text>
</comment>
<evidence type="ECO:0000256" key="3">
    <source>
        <dbReference type="ARBA" id="ARBA00022989"/>
    </source>
</evidence>
<sequence length="218" mass="24912">MSIHGSDTSSLDARPVYFRPFTRDSMVQIRQRMAENEIKKKELEAKKAEETFVIVTKKKDIFRFSATDAVYLLSPFNPVRRVAVAVLTHGLFSLVIITTILSNCMVMIMPSSPVTESTEVVFTAIYTFESAVKVMARGFILEKFTYLRDAWNWLDFVVISLAFYERLDHGTCCFRDHLLGSYYLVNLILAIVAMSYDELQKKAEEDDMAAAAEEEAMR</sequence>
<keyword evidence="2 5" id="KW-0812">Transmembrane</keyword>
<proteinExistence type="predicted"/>
<dbReference type="AlphaFoldDB" id="A0A1D2M5J5"/>
<organism evidence="7 8">
    <name type="scientific">Orchesella cincta</name>
    <name type="common">Springtail</name>
    <name type="synonym">Podura cincta</name>
    <dbReference type="NCBI Taxonomy" id="48709"/>
    <lineage>
        <taxon>Eukaryota</taxon>
        <taxon>Metazoa</taxon>
        <taxon>Ecdysozoa</taxon>
        <taxon>Arthropoda</taxon>
        <taxon>Hexapoda</taxon>
        <taxon>Collembola</taxon>
        <taxon>Entomobryomorpha</taxon>
        <taxon>Entomobryoidea</taxon>
        <taxon>Orchesellidae</taxon>
        <taxon>Orchesellinae</taxon>
        <taxon>Orchesella</taxon>
    </lineage>
</organism>